<keyword evidence="3 7" id="KW-1133">Transmembrane helix</keyword>
<name>A0A6G1I3Q7_9PEZI</name>
<dbReference type="GO" id="GO:0016020">
    <property type="term" value="C:membrane"/>
    <property type="evidence" value="ECO:0007669"/>
    <property type="project" value="UniProtKB-SubCell"/>
</dbReference>
<comment type="similarity">
    <text evidence="5">Belongs to the SAT4 family.</text>
</comment>
<feature type="transmembrane region" description="Helical" evidence="7">
    <location>
        <begin position="180"/>
        <end position="202"/>
    </location>
</feature>
<organism evidence="9 10">
    <name type="scientific">Trichodelitschia bisporula</name>
    <dbReference type="NCBI Taxonomy" id="703511"/>
    <lineage>
        <taxon>Eukaryota</taxon>
        <taxon>Fungi</taxon>
        <taxon>Dikarya</taxon>
        <taxon>Ascomycota</taxon>
        <taxon>Pezizomycotina</taxon>
        <taxon>Dothideomycetes</taxon>
        <taxon>Dothideomycetes incertae sedis</taxon>
        <taxon>Phaeotrichales</taxon>
        <taxon>Phaeotrichaceae</taxon>
        <taxon>Trichodelitschia</taxon>
    </lineage>
</organism>
<feature type="domain" description="Rhodopsin" evidence="8">
    <location>
        <begin position="39"/>
        <end position="279"/>
    </location>
</feature>
<sequence>MSSSSTNTKVVWDASASQGLAVNAVCITFGVLMTIVIALRFYTRVHVIRSVGHDDLLMCAAFVLAWIVIGVTMQAVKLGVGTHYWVIVAKGADVVAAYWRALWFVALAYNAAMMVIKISVLALYQRLGDRGLKRLSFGMMGIVACSGIANMLTVVFQCKPLDAAWDIRIKEKKCINLNGFYLAVAVTNILTDLMTYTLPIPLVVKLQLPKKQKIVLGIMLCLGLFACLTSMARIITVPKLLVTKDPSWTIATPTYWAIIECCVGIITASIPSLKPLAKRYIPRILGEPSGRASGNRGEHGTSEAESGDETLRKHRAHRGHSGITSRATLRSAASLNSDSDMEKEQEMVGIGHAELRTVVEQDLEAGRQTLLNVPEGKIMAITEIVTHFEER</sequence>
<accession>A0A6G1I3Q7</accession>
<protein>
    <recommendedName>
        <fullName evidence="8">Rhodopsin domain-containing protein</fullName>
    </recommendedName>
</protein>
<keyword evidence="4 7" id="KW-0472">Membrane</keyword>
<feature type="transmembrane region" description="Helical" evidence="7">
    <location>
        <begin position="135"/>
        <end position="156"/>
    </location>
</feature>
<proteinExistence type="inferred from homology"/>
<comment type="subcellular location">
    <subcellularLocation>
        <location evidence="1">Membrane</location>
        <topology evidence="1">Multi-pass membrane protein</topology>
    </subcellularLocation>
</comment>
<evidence type="ECO:0000256" key="5">
    <source>
        <dbReference type="ARBA" id="ARBA00038359"/>
    </source>
</evidence>
<dbReference type="PANTHER" id="PTHR33048">
    <property type="entry name" value="PTH11-LIKE INTEGRAL MEMBRANE PROTEIN (AFU_ORTHOLOGUE AFUA_5G11245)"/>
    <property type="match status" value="1"/>
</dbReference>
<evidence type="ECO:0000259" key="8">
    <source>
        <dbReference type="Pfam" id="PF20684"/>
    </source>
</evidence>
<dbReference type="InterPro" id="IPR049326">
    <property type="entry name" value="Rhodopsin_dom_fungi"/>
</dbReference>
<keyword evidence="2 7" id="KW-0812">Transmembrane</keyword>
<feature type="transmembrane region" description="Helical" evidence="7">
    <location>
        <begin position="20"/>
        <end position="43"/>
    </location>
</feature>
<evidence type="ECO:0000256" key="6">
    <source>
        <dbReference type="SAM" id="MobiDB-lite"/>
    </source>
</evidence>
<evidence type="ECO:0000256" key="1">
    <source>
        <dbReference type="ARBA" id="ARBA00004141"/>
    </source>
</evidence>
<feature type="transmembrane region" description="Helical" evidence="7">
    <location>
        <begin position="214"/>
        <end position="235"/>
    </location>
</feature>
<evidence type="ECO:0000313" key="9">
    <source>
        <dbReference type="EMBL" id="KAF2402811.1"/>
    </source>
</evidence>
<dbReference type="OrthoDB" id="444631at2759"/>
<gene>
    <name evidence="9" type="ORF">EJ06DRAFT_310218</name>
</gene>
<evidence type="ECO:0000256" key="4">
    <source>
        <dbReference type="ARBA" id="ARBA00023136"/>
    </source>
</evidence>
<feature type="transmembrane region" description="Helical" evidence="7">
    <location>
        <begin position="255"/>
        <end position="273"/>
    </location>
</feature>
<feature type="compositionally biased region" description="Polar residues" evidence="6">
    <location>
        <begin position="322"/>
        <end position="338"/>
    </location>
</feature>
<keyword evidence="10" id="KW-1185">Reference proteome</keyword>
<reference evidence="9" key="1">
    <citation type="journal article" date="2020" name="Stud. Mycol.">
        <title>101 Dothideomycetes genomes: a test case for predicting lifestyles and emergence of pathogens.</title>
        <authorList>
            <person name="Haridas S."/>
            <person name="Albert R."/>
            <person name="Binder M."/>
            <person name="Bloem J."/>
            <person name="Labutti K."/>
            <person name="Salamov A."/>
            <person name="Andreopoulos B."/>
            <person name="Baker S."/>
            <person name="Barry K."/>
            <person name="Bills G."/>
            <person name="Bluhm B."/>
            <person name="Cannon C."/>
            <person name="Castanera R."/>
            <person name="Culley D."/>
            <person name="Daum C."/>
            <person name="Ezra D."/>
            <person name="Gonzalez J."/>
            <person name="Henrissat B."/>
            <person name="Kuo A."/>
            <person name="Liang C."/>
            <person name="Lipzen A."/>
            <person name="Lutzoni F."/>
            <person name="Magnuson J."/>
            <person name="Mondo S."/>
            <person name="Nolan M."/>
            <person name="Ohm R."/>
            <person name="Pangilinan J."/>
            <person name="Park H.-J."/>
            <person name="Ramirez L."/>
            <person name="Alfaro M."/>
            <person name="Sun H."/>
            <person name="Tritt A."/>
            <person name="Yoshinaga Y."/>
            <person name="Zwiers L.-H."/>
            <person name="Turgeon B."/>
            <person name="Goodwin S."/>
            <person name="Spatafora J."/>
            <person name="Crous P."/>
            <person name="Grigoriev I."/>
        </authorList>
    </citation>
    <scope>NUCLEOTIDE SEQUENCE</scope>
    <source>
        <strain evidence="9">CBS 262.69</strain>
    </source>
</reference>
<dbReference type="EMBL" id="ML996690">
    <property type="protein sequence ID" value="KAF2402811.1"/>
    <property type="molecule type" value="Genomic_DNA"/>
</dbReference>
<dbReference type="Pfam" id="PF20684">
    <property type="entry name" value="Fung_rhodopsin"/>
    <property type="match status" value="1"/>
</dbReference>
<evidence type="ECO:0000256" key="7">
    <source>
        <dbReference type="SAM" id="Phobius"/>
    </source>
</evidence>
<evidence type="ECO:0000313" key="10">
    <source>
        <dbReference type="Proteomes" id="UP000799640"/>
    </source>
</evidence>
<feature type="transmembrane region" description="Helical" evidence="7">
    <location>
        <begin position="55"/>
        <end position="76"/>
    </location>
</feature>
<evidence type="ECO:0000256" key="3">
    <source>
        <dbReference type="ARBA" id="ARBA00022989"/>
    </source>
</evidence>
<dbReference type="Proteomes" id="UP000799640">
    <property type="component" value="Unassembled WGS sequence"/>
</dbReference>
<dbReference type="InterPro" id="IPR052337">
    <property type="entry name" value="SAT4-like"/>
</dbReference>
<dbReference type="PANTHER" id="PTHR33048:SF114">
    <property type="entry name" value="MEMBRANE PROTEIN PTH11-LIKE, PUTATIVE (AFU_ORTHOLOGUE AFUA_7G06620)-RELATED"/>
    <property type="match status" value="1"/>
</dbReference>
<evidence type="ECO:0000256" key="2">
    <source>
        <dbReference type="ARBA" id="ARBA00022692"/>
    </source>
</evidence>
<feature type="region of interest" description="Disordered" evidence="6">
    <location>
        <begin position="288"/>
        <end position="347"/>
    </location>
</feature>
<feature type="transmembrane region" description="Helical" evidence="7">
    <location>
        <begin position="101"/>
        <end position="123"/>
    </location>
</feature>
<dbReference type="AlphaFoldDB" id="A0A6G1I3Q7"/>